<gene>
    <name evidence="2" type="ORF">FEAC_24220</name>
</gene>
<protein>
    <submittedName>
        <fullName evidence="2">Uncharacterized protein</fullName>
    </submittedName>
</protein>
<proteinExistence type="predicted"/>
<dbReference type="AlphaFoldDB" id="A0A0D8FUD4"/>
<keyword evidence="3" id="KW-1185">Reference proteome</keyword>
<feature type="region of interest" description="Disordered" evidence="1">
    <location>
        <begin position="1"/>
        <end position="22"/>
    </location>
</feature>
<dbReference type="EMBL" id="JXUW01000027">
    <property type="protein sequence ID" value="KJE75862.1"/>
    <property type="molecule type" value="Genomic_DNA"/>
</dbReference>
<evidence type="ECO:0000313" key="3">
    <source>
        <dbReference type="Proteomes" id="UP000032336"/>
    </source>
</evidence>
<organism evidence="2 3">
    <name type="scientific">Ferrimicrobium acidiphilum DSM 19497</name>
    <dbReference type="NCBI Taxonomy" id="1121877"/>
    <lineage>
        <taxon>Bacteria</taxon>
        <taxon>Bacillati</taxon>
        <taxon>Actinomycetota</taxon>
        <taxon>Acidimicrobiia</taxon>
        <taxon>Acidimicrobiales</taxon>
        <taxon>Acidimicrobiaceae</taxon>
        <taxon>Ferrimicrobium</taxon>
    </lineage>
</organism>
<dbReference type="STRING" id="1121877.FEAC_24220"/>
<reference evidence="2 3" key="1">
    <citation type="submission" date="2015-01" db="EMBL/GenBank/DDBJ databases">
        <title>Draft genome of the acidophilic iron oxidizer Ferrimicrobium acidiphilum strain T23.</title>
        <authorList>
            <person name="Poehlein A."/>
            <person name="Eisen S."/>
            <person name="Schloemann M."/>
            <person name="Johnson B.D."/>
            <person name="Daniel R."/>
            <person name="Muehling M."/>
        </authorList>
    </citation>
    <scope>NUCLEOTIDE SEQUENCE [LARGE SCALE GENOMIC DNA]</scope>
    <source>
        <strain evidence="2 3">T23</strain>
    </source>
</reference>
<sequence>MDSHEWGIGETALSGARSGPPSGFLSSWYQLEGRVSRSFDIHSGR</sequence>
<evidence type="ECO:0000313" key="2">
    <source>
        <dbReference type="EMBL" id="KJE75862.1"/>
    </source>
</evidence>
<accession>A0A0D8FUD4</accession>
<dbReference type="Proteomes" id="UP000032336">
    <property type="component" value="Unassembled WGS sequence"/>
</dbReference>
<comment type="caution">
    <text evidence="2">The sequence shown here is derived from an EMBL/GenBank/DDBJ whole genome shotgun (WGS) entry which is preliminary data.</text>
</comment>
<name>A0A0D8FUD4_9ACTN</name>
<evidence type="ECO:0000256" key="1">
    <source>
        <dbReference type="SAM" id="MobiDB-lite"/>
    </source>
</evidence>